<reference evidence="1" key="1">
    <citation type="thesis" date="2020" institute="ProQuest LLC" country="789 East Eisenhower Parkway, Ann Arbor, MI, USA">
        <title>Comparative Genomics and Chromosome Evolution.</title>
        <authorList>
            <person name="Mudd A.B."/>
        </authorList>
    </citation>
    <scope>NUCLEOTIDE SEQUENCE</scope>
    <source>
        <strain evidence="1">Female2</strain>
        <tissue evidence="1">Blood</tissue>
    </source>
</reference>
<protein>
    <submittedName>
        <fullName evidence="1">Uncharacterized protein</fullName>
    </submittedName>
</protein>
<dbReference type="EMBL" id="JAACNH010000006">
    <property type="protein sequence ID" value="KAG8439356.1"/>
    <property type="molecule type" value="Genomic_DNA"/>
</dbReference>
<dbReference type="AlphaFoldDB" id="A0A8T2JA95"/>
<gene>
    <name evidence="1" type="ORF">GDO86_005539</name>
</gene>
<proteinExistence type="predicted"/>
<evidence type="ECO:0000313" key="1">
    <source>
        <dbReference type="EMBL" id="KAG8439356.1"/>
    </source>
</evidence>
<evidence type="ECO:0000313" key="2">
    <source>
        <dbReference type="Proteomes" id="UP000812440"/>
    </source>
</evidence>
<sequence length="34" mass="3996">MLVDRASWYLRALQGRCWLLASPGRWEGSSLRME</sequence>
<accession>A0A8T2JA95</accession>
<keyword evidence="2" id="KW-1185">Reference proteome</keyword>
<dbReference type="Proteomes" id="UP000812440">
    <property type="component" value="Chromosome 3"/>
</dbReference>
<organism evidence="1 2">
    <name type="scientific">Hymenochirus boettgeri</name>
    <name type="common">Congo dwarf clawed frog</name>
    <dbReference type="NCBI Taxonomy" id="247094"/>
    <lineage>
        <taxon>Eukaryota</taxon>
        <taxon>Metazoa</taxon>
        <taxon>Chordata</taxon>
        <taxon>Craniata</taxon>
        <taxon>Vertebrata</taxon>
        <taxon>Euteleostomi</taxon>
        <taxon>Amphibia</taxon>
        <taxon>Batrachia</taxon>
        <taxon>Anura</taxon>
        <taxon>Pipoidea</taxon>
        <taxon>Pipidae</taxon>
        <taxon>Pipinae</taxon>
        <taxon>Hymenochirus</taxon>
    </lineage>
</organism>
<comment type="caution">
    <text evidence="1">The sequence shown here is derived from an EMBL/GenBank/DDBJ whole genome shotgun (WGS) entry which is preliminary data.</text>
</comment>
<name>A0A8T2JA95_9PIPI</name>